<comment type="caution">
    <text evidence="2">The sequence shown here is derived from an EMBL/GenBank/DDBJ whole genome shotgun (WGS) entry which is preliminary data.</text>
</comment>
<gene>
    <name evidence="2" type="ORF">GCM10009851_19430</name>
</gene>
<sequence>MAATGGDTKTDFKKSLDAYRPGRHHELRMLTVPPTRYLMVDGHGDPNDSPEFGAAVEAIFPVAYKLKFASKKLLGRDYVVMPLEGLWSAPDLASYTSARDKSQWDWTLLVMVPEWTTETMVQDARAAAAGSGSGSASGASVAGSAPVVRLETLDEGLCAQTLHVGPFDEEASILQEMHDRFIPSSGYTMRGRHHEIYLSDLRRTAPAKLRTLLRQPIALLPRG</sequence>
<dbReference type="InterPro" id="IPR011256">
    <property type="entry name" value="Reg_factor_effector_dom_sf"/>
</dbReference>
<accession>A0ABP5QJ52</accession>
<dbReference type="InterPro" id="IPR029442">
    <property type="entry name" value="GyrI-like"/>
</dbReference>
<name>A0ABP5QJ52_9MICO</name>
<dbReference type="RefSeq" id="WP_259479422.1">
    <property type="nucleotide sequence ID" value="NZ_BAAAQY010000005.1"/>
</dbReference>
<dbReference type="EMBL" id="BAAAQY010000005">
    <property type="protein sequence ID" value="GAA2234528.1"/>
    <property type="molecule type" value="Genomic_DNA"/>
</dbReference>
<dbReference type="Gene3D" id="3.20.80.10">
    <property type="entry name" value="Regulatory factor, effector binding domain"/>
    <property type="match status" value="1"/>
</dbReference>
<evidence type="ECO:0000259" key="1">
    <source>
        <dbReference type="Pfam" id="PF06445"/>
    </source>
</evidence>
<dbReference type="Pfam" id="PF06445">
    <property type="entry name" value="GyrI-like"/>
    <property type="match status" value="1"/>
</dbReference>
<dbReference type="SUPFAM" id="SSF55136">
    <property type="entry name" value="Probable bacterial effector-binding domain"/>
    <property type="match status" value="1"/>
</dbReference>
<evidence type="ECO:0000313" key="3">
    <source>
        <dbReference type="Proteomes" id="UP001500929"/>
    </source>
</evidence>
<keyword evidence="3" id="KW-1185">Reference proteome</keyword>
<protein>
    <submittedName>
        <fullName evidence="2">GyrI-like domain-containing protein</fullName>
    </submittedName>
</protein>
<feature type="domain" description="GyrI-like small molecule binding" evidence="1">
    <location>
        <begin position="151"/>
        <end position="216"/>
    </location>
</feature>
<reference evidence="3" key="1">
    <citation type="journal article" date="2019" name="Int. J. Syst. Evol. Microbiol.">
        <title>The Global Catalogue of Microorganisms (GCM) 10K type strain sequencing project: providing services to taxonomists for standard genome sequencing and annotation.</title>
        <authorList>
            <consortium name="The Broad Institute Genomics Platform"/>
            <consortium name="The Broad Institute Genome Sequencing Center for Infectious Disease"/>
            <person name="Wu L."/>
            <person name="Ma J."/>
        </authorList>
    </citation>
    <scope>NUCLEOTIDE SEQUENCE [LARGE SCALE GENOMIC DNA]</scope>
    <source>
        <strain evidence="3">JCM 16117</strain>
    </source>
</reference>
<organism evidence="2 3">
    <name type="scientific">Herbiconiux moechotypicola</name>
    <dbReference type="NCBI Taxonomy" id="637393"/>
    <lineage>
        <taxon>Bacteria</taxon>
        <taxon>Bacillati</taxon>
        <taxon>Actinomycetota</taxon>
        <taxon>Actinomycetes</taxon>
        <taxon>Micrococcales</taxon>
        <taxon>Microbacteriaceae</taxon>
        <taxon>Herbiconiux</taxon>
    </lineage>
</organism>
<evidence type="ECO:0000313" key="2">
    <source>
        <dbReference type="EMBL" id="GAA2234528.1"/>
    </source>
</evidence>
<dbReference type="Proteomes" id="UP001500929">
    <property type="component" value="Unassembled WGS sequence"/>
</dbReference>
<proteinExistence type="predicted"/>